<dbReference type="SUPFAM" id="SSF52833">
    <property type="entry name" value="Thioredoxin-like"/>
    <property type="match status" value="1"/>
</dbReference>
<dbReference type="GeneID" id="78124442"/>
<name>A0A1H3K6F8_9RHOB</name>
<organism evidence="1 2">
    <name type="scientific">Lentibacter algarum</name>
    <dbReference type="NCBI Taxonomy" id="576131"/>
    <lineage>
        <taxon>Bacteria</taxon>
        <taxon>Pseudomonadati</taxon>
        <taxon>Pseudomonadota</taxon>
        <taxon>Alphaproteobacteria</taxon>
        <taxon>Rhodobacterales</taxon>
        <taxon>Roseobacteraceae</taxon>
        <taxon>Lentibacter</taxon>
    </lineage>
</organism>
<dbReference type="AlphaFoldDB" id="A0A1H3K6F8"/>
<keyword evidence="2" id="KW-1185">Reference proteome</keyword>
<evidence type="ECO:0000313" key="2">
    <source>
        <dbReference type="Proteomes" id="UP000199026"/>
    </source>
</evidence>
<sequence length="139" mass="15057">MLSVIETVNDVTMFSRLIFSMAIAIFLAGQALAVELIMVEQKGCSHCQAWHKAIGPIYPKTPEGAFAPLSVVNISEGAPDGVQFARKVVFTPTFVLVDEGAEIGRIEGYPGEDFFWGLLEMMLRAKTSYVKPDGSAASN</sequence>
<dbReference type="EMBL" id="FNPR01000002">
    <property type="protein sequence ID" value="SDY47790.1"/>
    <property type="molecule type" value="Genomic_DNA"/>
</dbReference>
<proteinExistence type="predicted"/>
<dbReference type="RefSeq" id="WP_245724403.1">
    <property type="nucleotide sequence ID" value="NZ_CALJFH010000025.1"/>
</dbReference>
<reference evidence="1 2" key="1">
    <citation type="submission" date="2016-10" db="EMBL/GenBank/DDBJ databases">
        <authorList>
            <person name="de Groot N.N."/>
        </authorList>
    </citation>
    <scope>NUCLEOTIDE SEQUENCE [LARGE SCALE GENOMIC DNA]</scope>
    <source>
        <strain evidence="1 2">DSM 24677</strain>
    </source>
</reference>
<evidence type="ECO:0000313" key="1">
    <source>
        <dbReference type="EMBL" id="SDY47790.1"/>
    </source>
</evidence>
<protein>
    <recommendedName>
        <fullName evidence="3">Thioredoxin family protein</fullName>
    </recommendedName>
</protein>
<dbReference type="InterPro" id="IPR036249">
    <property type="entry name" value="Thioredoxin-like_sf"/>
</dbReference>
<gene>
    <name evidence="1" type="ORF">SAMN05444486_102370</name>
</gene>
<dbReference type="Gene3D" id="3.40.30.10">
    <property type="entry name" value="Glutaredoxin"/>
    <property type="match status" value="1"/>
</dbReference>
<dbReference type="Proteomes" id="UP000199026">
    <property type="component" value="Unassembled WGS sequence"/>
</dbReference>
<dbReference type="STRING" id="576131.SAMN05444486_102370"/>
<accession>A0A1H3K6F8</accession>
<evidence type="ECO:0008006" key="3">
    <source>
        <dbReference type="Google" id="ProtNLM"/>
    </source>
</evidence>